<feature type="compositionally biased region" description="Low complexity" evidence="1">
    <location>
        <begin position="486"/>
        <end position="497"/>
    </location>
</feature>
<evidence type="ECO:0000256" key="1">
    <source>
        <dbReference type="SAM" id="MobiDB-lite"/>
    </source>
</evidence>
<feature type="region of interest" description="Disordered" evidence="1">
    <location>
        <begin position="1"/>
        <end position="160"/>
    </location>
</feature>
<comment type="caution">
    <text evidence="3">The sequence shown here is derived from an EMBL/GenBank/DDBJ whole genome shotgun (WGS) entry which is preliminary data.</text>
</comment>
<protein>
    <recommendedName>
        <fullName evidence="5">Conjugative transposon protein TcpC</fullName>
    </recommendedName>
</protein>
<dbReference type="AlphaFoldDB" id="A0A255GPR9"/>
<evidence type="ECO:0000256" key="2">
    <source>
        <dbReference type="SAM" id="Phobius"/>
    </source>
</evidence>
<name>A0A255GPR9_9ACTN</name>
<gene>
    <name evidence="3" type="ORF">CGZ94_02730</name>
</gene>
<sequence length="497" mass="51339">MTDRRDGFPRPGTGPGNGSARPGDPQRAREGSGEDATILRSALRQGRGDGGRANTGGPQQPPPRRTSEDHWAAPTPQQPAPNQPVTNQPPPQRPADPQGIRTGSGQLPPSGPAAYPQHQASATPPPPPAAVPVPGPADDDDDESGERPAGHRVRTRDGAELVVPLPGRRLSDARSAAKLFRGLAVAALVLSVLAAATVGGFLAVLATRGLPQGGRTGTQADTFNADAAAVFGSQYLRYCLARGGADDANRLSSARAMSTVDDPACSAAGESRPRRIDSVQFNGTVQPVQGMSRARYLGFSTMGSDGQASYLVPIYLDDPATGAGPRVSGMIGMMASGGYGQPAADDPNAGQPLTDLDLAAVMKSSFLPEFLGAWASSSDSLSQYLTQNATESARAGLNGALKQLQVTDVVALPPKSAHQGGQRFDYGNGARVELQVEVSANSSSQTNQPYAYRVIVEQNGGKWFVADVQAAVAKVPSGAAPPPPRTTTRPSGSATPR</sequence>
<organism evidence="3 4">
    <name type="scientific">Enemella evansiae</name>
    <dbReference type="NCBI Taxonomy" id="2016499"/>
    <lineage>
        <taxon>Bacteria</taxon>
        <taxon>Bacillati</taxon>
        <taxon>Actinomycetota</taxon>
        <taxon>Actinomycetes</taxon>
        <taxon>Propionibacteriales</taxon>
        <taxon>Propionibacteriaceae</taxon>
        <taxon>Enemella</taxon>
    </lineage>
</organism>
<dbReference type="OrthoDB" id="3734064at2"/>
<feature type="region of interest" description="Disordered" evidence="1">
    <location>
        <begin position="475"/>
        <end position="497"/>
    </location>
</feature>
<dbReference type="Proteomes" id="UP000215896">
    <property type="component" value="Unassembled WGS sequence"/>
</dbReference>
<evidence type="ECO:0000313" key="3">
    <source>
        <dbReference type="EMBL" id="OYO17809.1"/>
    </source>
</evidence>
<keyword evidence="4" id="KW-1185">Reference proteome</keyword>
<evidence type="ECO:0008006" key="5">
    <source>
        <dbReference type="Google" id="ProtNLM"/>
    </source>
</evidence>
<feature type="compositionally biased region" description="Pro residues" evidence="1">
    <location>
        <begin position="123"/>
        <end position="135"/>
    </location>
</feature>
<feature type="compositionally biased region" description="Basic and acidic residues" evidence="1">
    <location>
        <begin position="145"/>
        <end position="159"/>
    </location>
</feature>
<dbReference type="RefSeq" id="WP_094359181.1">
    <property type="nucleotide sequence ID" value="NZ_NMVK01000020.1"/>
</dbReference>
<dbReference type="Gene3D" id="3.10.450.540">
    <property type="match status" value="1"/>
</dbReference>
<keyword evidence="2" id="KW-0812">Transmembrane</keyword>
<reference evidence="3 4" key="1">
    <citation type="submission" date="2017-07" db="EMBL/GenBank/DDBJ databases">
        <title>Draft whole genome sequences of clinical Proprionibacteriaceae strains.</title>
        <authorList>
            <person name="Bernier A.-M."/>
            <person name="Bernard K."/>
            <person name="Domingo M.-C."/>
        </authorList>
    </citation>
    <scope>NUCLEOTIDE SEQUENCE [LARGE SCALE GENOMIC DNA]</scope>
    <source>
        <strain evidence="3 4">NML 030167</strain>
    </source>
</reference>
<accession>A0A255GPR9</accession>
<keyword evidence="2" id="KW-1133">Transmembrane helix</keyword>
<dbReference type="EMBL" id="NMVO01000001">
    <property type="protein sequence ID" value="OYO17809.1"/>
    <property type="molecule type" value="Genomic_DNA"/>
</dbReference>
<evidence type="ECO:0000313" key="4">
    <source>
        <dbReference type="Proteomes" id="UP000215896"/>
    </source>
</evidence>
<keyword evidence="2" id="KW-0472">Membrane</keyword>
<proteinExistence type="predicted"/>
<feature type="transmembrane region" description="Helical" evidence="2">
    <location>
        <begin position="179"/>
        <end position="206"/>
    </location>
</feature>
<feature type="compositionally biased region" description="Pro residues" evidence="1">
    <location>
        <begin position="76"/>
        <end position="94"/>
    </location>
</feature>